<dbReference type="AlphaFoldDB" id="A0A0C2BTL5"/>
<keyword evidence="1" id="KW-0472">Membrane</keyword>
<dbReference type="Pfam" id="PF07332">
    <property type="entry name" value="Phage_holin_3_6"/>
    <property type="match status" value="1"/>
</dbReference>
<reference evidence="2 3" key="1">
    <citation type="submission" date="2014-12" db="EMBL/GenBank/DDBJ databases">
        <title>Denitrispirillum autotrophicum gen. nov., sp. nov., Denitrifying, Facultatively Autotrophic Bacteria Isolated from Rice Paddy Soil.</title>
        <authorList>
            <person name="Ishii S."/>
            <person name="Ashida N."/>
            <person name="Ohno H."/>
            <person name="Otsuka S."/>
            <person name="Yokota A."/>
            <person name="Senoo K."/>
        </authorList>
    </citation>
    <scope>NUCLEOTIDE SEQUENCE [LARGE SCALE GENOMIC DNA]</scope>
    <source>
        <strain evidence="2 3">TSA66</strain>
    </source>
</reference>
<organism evidence="2 3">
    <name type="scientific">Noviherbaspirillum autotrophicum</name>
    <dbReference type="NCBI Taxonomy" id="709839"/>
    <lineage>
        <taxon>Bacteria</taxon>
        <taxon>Pseudomonadati</taxon>
        <taxon>Pseudomonadota</taxon>
        <taxon>Betaproteobacteria</taxon>
        <taxon>Burkholderiales</taxon>
        <taxon>Oxalobacteraceae</taxon>
        <taxon>Noviherbaspirillum</taxon>
    </lineage>
</organism>
<dbReference type="EMBL" id="JWJG01000028">
    <property type="protein sequence ID" value="KIF81366.1"/>
    <property type="molecule type" value="Genomic_DNA"/>
</dbReference>
<sequence length="122" mass="13784">MISALHKSRQLYLITLDRVSDYFDLLRVELKIHEHNIALRIAGFAVAGLFSLLAIVFLGLAIIVSFWDSPFRALAAWFVVLLYGGIAGVCLNLALKHFRSQPIANTLRTEFRRDLDVIKESV</sequence>
<dbReference type="InterPro" id="IPR009937">
    <property type="entry name" value="Phage_holin_3_6"/>
</dbReference>
<protein>
    <recommendedName>
        <fullName evidence="4">Phage holin family protein</fullName>
    </recommendedName>
</protein>
<dbReference type="OrthoDB" id="8777977at2"/>
<evidence type="ECO:0008006" key="4">
    <source>
        <dbReference type="Google" id="ProtNLM"/>
    </source>
</evidence>
<keyword evidence="1" id="KW-1133">Transmembrane helix</keyword>
<accession>A0A0C2BTL5</accession>
<evidence type="ECO:0000313" key="2">
    <source>
        <dbReference type="EMBL" id="KIF81366.1"/>
    </source>
</evidence>
<feature type="transmembrane region" description="Helical" evidence="1">
    <location>
        <begin position="73"/>
        <end position="95"/>
    </location>
</feature>
<gene>
    <name evidence="2" type="ORF">TSA66_11940</name>
</gene>
<dbReference type="STRING" id="709839.TSA66_11940"/>
<dbReference type="Proteomes" id="UP000031572">
    <property type="component" value="Unassembled WGS sequence"/>
</dbReference>
<feature type="transmembrane region" description="Helical" evidence="1">
    <location>
        <begin position="37"/>
        <end position="67"/>
    </location>
</feature>
<keyword evidence="1" id="KW-0812">Transmembrane</keyword>
<keyword evidence="3" id="KW-1185">Reference proteome</keyword>
<dbReference type="RefSeq" id="WP_040040193.1">
    <property type="nucleotide sequence ID" value="NZ_JWJG01000028.1"/>
</dbReference>
<comment type="caution">
    <text evidence="2">The sequence shown here is derived from an EMBL/GenBank/DDBJ whole genome shotgun (WGS) entry which is preliminary data.</text>
</comment>
<evidence type="ECO:0000256" key="1">
    <source>
        <dbReference type="SAM" id="Phobius"/>
    </source>
</evidence>
<evidence type="ECO:0000313" key="3">
    <source>
        <dbReference type="Proteomes" id="UP000031572"/>
    </source>
</evidence>
<name>A0A0C2BTL5_9BURK</name>
<proteinExistence type="predicted"/>